<dbReference type="InterPro" id="IPR048279">
    <property type="entry name" value="MdtK-like"/>
</dbReference>
<evidence type="ECO:0000256" key="4">
    <source>
        <dbReference type="ARBA" id="ARBA00022692"/>
    </source>
</evidence>
<evidence type="ECO:0000313" key="8">
    <source>
        <dbReference type="EMBL" id="HIV13434.1"/>
    </source>
</evidence>
<evidence type="ECO:0000256" key="5">
    <source>
        <dbReference type="ARBA" id="ARBA00022989"/>
    </source>
</evidence>
<reference evidence="8" key="2">
    <citation type="journal article" date="2021" name="PeerJ">
        <title>Extensive microbial diversity within the chicken gut microbiome revealed by metagenomics and culture.</title>
        <authorList>
            <person name="Gilroy R."/>
            <person name="Ravi A."/>
            <person name="Getino M."/>
            <person name="Pursley I."/>
            <person name="Horton D.L."/>
            <person name="Alikhan N.F."/>
            <person name="Baker D."/>
            <person name="Gharbi K."/>
            <person name="Hall N."/>
            <person name="Watson M."/>
            <person name="Adriaenssens E.M."/>
            <person name="Foster-Nyarko E."/>
            <person name="Jarju S."/>
            <person name="Secka A."/>
            <person name="Antonio M."/>
            <person name="Oren A."/>
            <person name="Chaudhuri R.R."/>
            <person name="La Ragione R."/>
            <person name="Hildebrand F."/>
            <person name="Pallen M.J."/>
        </authorList>
    </citation>
    <scope>NUCLEOTIDE SEQUENCE</scope>
    <source>
        <strain evidence="8">ChiBcec2-4451</strain>
    </source>
</reference>
<feature type="transmembrane region" description="Helical" evidence="7">
    <location>
        <begin position="195"/>
        <end position="218"/>
    </location>
</feature>
<feature type="transmembrane region" description="Helical" evidence="7">
    <location>
        <begin position="326"/>
        <end position="349"/>
    </location>
</feature>
<evidence type="ECO:0000256" key="6">
    <source>
        <dbReference type="ARBA" id="ARBA00023136"/>
    </source>
</evidence>
<proteinExistence type="predicted"/>
<comment type="subcellular location">
    <subcellularLocation>
        <location evidence="1">Cell membrane</location>
        <topology evidence="1">Multi-pass membrane protein</topology>
    </subcellularLocation>
</comment>
<evidence type="ECO:0000256" key="1">
    <source>
        <dbReference type="ARBA" id="ARBA00004651"/>
    </source>
</evidence>
<sequence>MERTKMNDEKKQFYKMVFALVLPMALQNLINVGVTSADVIMLGRVGETALSASSLAGQVYFILNLVYFGLTSGAAVITAQYWGKGDTRTIEKVLAISLRFALLAGAVFTVAVWVIPEPIMGLLTNDPEIIREGASYLRIVGCSYVISGITMVYLNILRSVEKVVIATVVYAASLATNVVLNSIFIFGLLGWPAMGVAGAALGTCGARVVELAIVIWYAKKKNHILKFHFQDLFLKDRALMKDFRTYAVPVLLNELAWGGGMAIITAIMGHLGSAAVAANSVAQVARQLSMVVSFGVSSATAIVVGKTIGEGNKELAKTYAKRFVRLAFWLGLAGGGVILCVSPIASHFLTLTDLAREYLRYMMYVMAYFVVAQSLNSTLVVGVFRGGGDTRYGLILDLSTLWGGAIVMGLITAFVLKLPVPWVYVFLVSDEIIKLPFVFSRFRKEKWLKNITRADV</sequence>
<keyword evidence="4 7" id="KW-0812">Transmembrane</keyword>
<dbReference type="InterPro" id="IPR047135">
    <property type="entry name" value="YsiQ"/>
</dbReference>
<dbReference type="InterPro" id="IPR002528">
    <property type="entry name" value="MATE_fam"/>
</dbReference>
<dbReference type="PANTHER" id="PTHR42925">
    <property type="entry name" value="MULTIDRUG AND TOXIN EFFLUX PROTEIN MATE FAMILY"/>
    <property type="match status" value="1"/>
</dbReference>
<evidence type="ECO:0000256" key="7">
    <source>
        <dbReference type="SAM" id="Phobius"/>
    </source>
</evidence>
<accession>A0A9D1NWN6</accession>
<gene>
    <name evidence="8" type="ORF">IAA63_09895</name>
</gene>
<evidence type="ECO:0000313" key="9">
    <source>
        <dbReference type="Proteomes" id="UP000886723"/>
    </source>
</evidence>
<feature type="transmembrane region" description="Helical" evidence="7">
    <location>
        <begin position="163"/>
        <end position="189"/>
    </location>
</feature>
<dbReference type="CDD" id="cd13134">
    <property type="entry name" value="MATE_like_8"/>
    <property type="match status" value="1"/>
</dbReference>
<dbReference type="EMBL" id="DVON01000205">
    <property type="protein sequence ID" value="HIV13434.1"/>
    <property type="molecule type" value="Genomic_DNA"/>
</dbReference>
<protein>
    <submittedName>
        <fullName evidence="8">MATE family efflux transporter</fullName>
    </submittedName>
</protein>
<reference evidence="8" key="1">
    <citation type="submission" date="2020-10" db="EMBL/GenBank/DDBJ databases">
        <authorList>
            <person name="Gilroy R."/>
        </authorList>
    </citation>
    <scope>NUCLEOTIDE SEQUENCE</scope>
    <source>
        <strain evidence="8">ChiBcec2-4451</strain>
    </source>
</reference>
<organism evidence="8 9">
    <name type="scientific">Candidatus Pullilachnospira stercoravium</name>
    <dbReference type="NCBI Taxonomy" id="2840913"/>
    <lineage>
        <taxon>Bacteria</taxon>
        <taxon>Bacillati</taxon>
        <taxon>Bacillota</taxon>
        <taxon>Clostridia</taxon>
        <taxon>Lachnospirales</taxon>
        <taxon>Lachnospiraceae</taxon>
        <taxon>Lachnospiraceae incertae sedis</taxon>
        <taxon>Candidatus Pullilachnospira</taxon>
    </lineage>
</organism>
<dbReference type="GO" id="GO:0042910">
    <property type="term" value="F:xenobiotic transmembrane transporter activity"/>
    <property type="evidence" value="ECO:0007669"/>
    <property type="project" value="InterPro"/>
</dbReference>
<feature type="transmembrane region" description="Helical" evidence="7">
    <location>
        <begin position="61"/>
        <end position="82"/>
    </location>
</feature>
<feature type="transmembrane region" description="Helical" evidence="7">
    <location>
        <begin position="94"/>
        <end position="115"/>
    </location>
</feature>
<evidence type="ECO:0000256" key="3">
    <source>
        <dbReference type="ARBA" id="ARBA00022475"/>
    </source>
</evidence>
<dbReference type="Pfam" id="PF01554">
    <property type="entry name" value="MatE"/>
    <property type="match status" value="2"/>
</dbReference>
<comment type="caution">
    <text evidence="8">The sequence shown here is derived from an EMBL/GenBank/DDBJ whole genome shotgun (WGS) entry which is preliminary data.</text>
</comment>
<keyword evidence="2" id="KW-0813">Transport</keyword>
<keyword evidence="3" id="KW-1003">Cell membrane</keyword>
<dbReference type="PANTHER" id="PTHR42925:SF2">
    <property type="entry name" value="NA+ DRIVEN MULTIDRUG EFFLUX PUMP"/>
    <property type="match status" value="1"/>
</dbReference>
<feature type="transmembrane region" description="Helical" evidence="7">
    <location>
        <begin position="361"/>
        <end position="382"/>
    </location>
</feature>
<dbReference type="NCBIfam" id="TIGR00797">
    <property type="entry name" value="matE"/>
    <property type="match status" value="1"/>
</dbReference>
<keyword evidence="5 7" id="KW-1133">Transmembrane helix</keyword>
<name>A0A9D1NWN6_9FIRM</name>
<evidence type="ECO:0000256" key="2">
    <source>
        <dbReference type="ARBA" id="ARBA00022448"/>
    </source>
</evidence>
<dbReference type="GO" id="GO:0005886">
    <property type="term" value="C:plasma membrane"/>
    <property type="evidence" value="ECO:0007669"/>
    <property type="project" value="UniProtKB-SubCell"/>
</dbReference>
<dbReference type="PIRSF" id="PIRSF006603">
    <property type="entry name" value="DinF"/>
    <property type="match status" value="1"/>
</dbReference>
<feature type="transmembrane region" description="Helical" evidence="7">
    <location>
        <begin position="135"/>
        <end position="156"/>
    </location>
</feature>
<dbReference type="GO" id="GO:0015297">
    <property type="term" value="F:antiporter activity"/>
    <property type="evidence" value="ECO:0007669"/>
    <property type="project" value="InterPro"/>
</dbReference>
<dbReference type="Proteomes" id="UP000886723">
    <property type="component" value="Unassembled WGS sequence"/>
</dbReference>
<feature type="transmembrane region" description="Helical" evidence="7">
    <location>
        <begin position="246"/>
        <end position="268"/>
    </location>
</feature>
<feature type="transmembrane region" description="Helical" evidence="7">
    <location>
        <begin position="422"/>
        <end position="439"/>
    </location>
</feature>
<feature type="transmembrane region" description="Helical" evidence="7">
    <location>
        <begin position="288"/>
        <end position="305"/>
    </location>
</feature>
<dbReference type="AlphaFoldDB" id="A0A9D1NWN6"/>
<feature type="transmembrane region" description="Helical" evidence="7">
    <location>
        <begin position="394"/>
        <end position="416"/>
    </location>
</feature>
<keyword evidence="6 7" id="KW-0472">Membrane</keyword>